<organism evidence="2 3">
    <name type="scientific">Pisum sativum</name>
    <name type="common">Garden pea</name>
    <name type="synonym">Lathyrus oleraceus</name>
    <dbReference type="NCBI Taxonomy" id="3888"/>
    <lineage>
        <taxon>Eukaryota</taxon>
        <taxon>Viridiplantae</taxon>
        <taxon>Streptophyta</taxon>
        <taxon>Embryophyta</taxon>
        <taxon>Tracheophyta</taxon>
        <taxon>Spermatophyta</taxon>
        <taxon>Magnoliopsida</taxon>
        <taxon>eudicotyledons</taxon>
        <taxon>Gunneridae</taxon>
        <taxon>Pentapetalae</taxon>
        <taxon>rosids</taxon>
        <taxon>fabids</taxon>
        <taxon>Fabales</taxon>
        <taxon>Fabaceae</taxon>
        <taxon>Papilionoideae</taxon>
        <taxon>50 kb inversion clade</taxon>
        <taxon>NPAAA clade</taxon>
        <taxon>Hologalegina</taxon>
        <taxon>IRL clade</taxon>
        <taxon>Fabeae</taxon>
        <taxon>Lathyrus</taxon>
    </lineage>
</organism>
<evidence type="ECO:0000313" key="3">
    <source>
        <dbReference type="Proteomes" id="UP001058974"/>
    </source>
</evidence>
<dbReference type="PANTHER" id="PTHR13448">
    <property type="entry name" value="TRANSMEMBRANE PROTEIN 214"/>
    <property type="match status" value="1"/>
</dbReference>
<name>A0A9D5B5M3_PEA</name>
<evidence type="ECO:0000256" key="1">
    <source>
        <dbReference type="SAM" id="Phobius"/>
    </source>
</evidence>
<accession>A0A9D5B5M3</accession>
<proteinExistence type="predicted"/>
<dbReference type="Gramene" id="Psat02G0163700-T1">
    <property type="protein sequence ID" value="KAI5434888.1"/>
    <property type="gene ID" value="KIW84_021637"/>
</dbReference>
<keyword evidence="1" id="KW-0472">Membrane</keyword>
<keyword evidence="3" id="KW-1185">Reference proteome</keyword>
<protein>
    <submittedName>
        <fullName evidence="2">Uncharacterized protein</fullName>
    </submittedName>
</protein>
<feature type="transmembrane region" description="Helical" evidence="1">
    <location>
        <begin position="69"/>
        <end position="89"/>
    </location>
</feature>
<dbReference type="InterPro" id="IPR019308">
    <property type="entry name" value="TMEM214"/>
</dbReference>
<reference evidence="2 3" key="1">
    <citation type="journal article" date="2022" name="Nat. Genet.">
        <title>Improved pea reference genome and pan-genome highlight genomic features and evolutionary characteristics.</title>
        <authorList>
            <person name="Yang T."/>
            <person name="Liu R."/>
            <person name="Luo Y."/>
            <person name="Hu S."/>
            <person name="Wang D."/>
            <person name="Wang C."/>
            <person name="Pandey M.K."/>
            <person name="Ge S."/>
            <person name="Xu Q."/>
            <person name="Li N."/>
            <person name="Li G."/>
            <person name="Huang Y."/>
            <person name="Saxena R.K."/>
            <person name="Ji Y."/>
            <person name="Li M."/>
            <person name="Yan X."/>
            <person name="He Y."/>
            <person name="Liu Y."/>
            <person name="Wang X."/>
            <person name="Xiang C."/>
            <person name="Varshney R.K."/>
            <person name="Ding H."/>
            <person name="Gao S."/>
            <person name="Zong X."/>
        </authorList>
    </citation>
    <scope>NUCLEOTIDE SEQUENCE [LARGE SCALE GENOMIC DNA]</scope>
    <source>
        <strain evidence="2 3">cv. Zhongwan 6</strain>
    </source>
</reference>
<gene>
    <name evidence="2" type="ORF">KIW84_021637</name>
</gene>
<dbReference type="AlphaFoldDB" id="A0A9D5B5M3"/>
<dbReference type="GO" id="GO:0005783">
    <property type="term" value="C:endoplasmic reticulum"/>
    <property type="evidence" value="ECO:0007669"/>
    <property type="project" value="TreeGrafter"/>
</dbReference>
<dbReference type="GO" id="GO:0005794">
    <property type="term" value="C:Golgi apparatus"/>
    <property type="evidence" value="ECO:0007669"/>
    <property type="project" value="TreeGrafter"/>
</dbReference>
<dbReference type="Proteomes" id="UP001058974">
    <property type="component" value="Chromosome 2"/>
</dbReference>
<keyword evidence="1" id="KW-1133">Transmembrane helix</keyword>
<evidence type="ECO:0000313" key="2">
    <source>
        <dbReference type="EMBL" id="KAI5434888.1"/>
    </source>
</evidence>
<keyword evidence="1" id="KW-0812">Transmembrane</keyword>
<dbReference type="EMBL" id="JAMSHJ010000002">
    <property type="protein sequence ID" value="KAI5434888.1"/>
    <property type="molecule type" value="Genomic_DNA"/>
</dbReference>
<dbReference type="PANTHER" id="PTHR13448:SF14">
    <property type="entry name" value="F26K24.17 PROTEIN"/>
    <property type="match status" value="1"/>
</dbReference>
<comment type="caution">
    <text evidence="2">The sequence shown here is derived from an EMBL/GenBank/DDBJ whole genome shotgun (WGS) entry which is preliminary data.</text>
</comment>
<sequence>MAEGKGRVCVTGATKLSPYEPLREILKNFRQKNENALASETDAARFVKDAGKYCKVLSGRVSQGHGGKACLTFVVLALVVGAAVLYLNMESVDFNKLYVLFNSQF</sequence>